<sequence>MVGRDAEIAALSAMLTDPSTPGVLLTGVPGAGKTRLAAEAAAAYRASTGATTVRLDTAEEPYEDSALDLLAGLTAGRDAGGARPLLLVDDLDRSDHHRLLRACAVASVVVLGTARQPPAAHGLVPFPVDPLPVPLDCSALDLGALARVPSVQVYLACLRTINPAFSLQLHNQQVIARTCVEVGGNPGALCRTARVAALESPEVAWASLGDRTVPYPVHAEDGDPCAAPGGDPLGAPPRAGDGTPGRLLAHCQVFSGGFGPEALRHITAVAPEEFSSALETLLRGHLLTASTLPSGRLDGTARFRLRLPPDGPARRLPPPEDTAARLAHARYYAALARAAADRIVSGHQHSGLTAFWSEERNLRTALETLLRHGRTGEALDLVDGIRVYWRATGGWNAWAEGRPRPDPSWTATGHRDRIRVDLLLGEAGILAGQPEAATDLLDRITADAAHDAGLSARVTRLRALCVLAADPCRGAALLHEAADRHRSDGDRHEARYVSLEAALAGFRLGDTAAAAATALEVLAAAQQGRDTLAAGAALLHLAVFAAAEGRAQATAHYCERALSALRVLGPPAVLGAIATTLGSPALPDVAERAVGTARGLGAFHTWRGAFPEEAGTPDFAMARLEEPVRELLGDAAFSRALVEGSKVSLPDLLASLVPAPTPPAATPAGPLSPDTRTRIDPLTPRQTEVSRLVTAGLSNRQIAHRLAISEWTVVNHIRDTMKKLGCSSRVEIASWMHHSGLRPSPEPSLFLRTALPPSAPARSGPTLIPS</sequence>
<dbReference type="InterPro" id="IPR041664">
    <property type="entry name" value="AAA_16"/>
</dbReference>
<feature type="region of interest" description="Disordered" evidence="4">
    <location>
        <begin position="219"/>
        <end position="242"/>
    </location>
</feature>
<dbReference type="InterPro" id="IPR027417">
    <property type="entry name" value="P-loop_NTPase"/>
</dbReference>
<dbReference type="PANTHER" id="PTHR44688">
    <property type="entry name" value="DNA-BINDING TRANSCRIPTIONAL ACTIVATOR DEVR_DOSR"/>
    <property type="match status" value="1"/>
</dbReference>
<evidence type="ECO:0000313" key="7">
    <source>
        <dbReference type="Proteomes" id="UP001164506"/>
    </source>
</evidence>
<dbReference type="Proteomes" id="UP001164506">
    <property type="component" value="Chromosome"/>
</dbReference>
<keyword evidence="1" id="KW-0805">Transcription regulation</keyword>
<name>A0ABY6R4Y8_9ACTN</name>
<keyword evidence="2" id="KW-0238">DNA-binding</keyword>
<dbReference type="GeneID" id="95604238"/>
<dbReference type="EMBL" id="CP084204">
    <property type="protein sequence ID" value="UZX25115.1"/>
    <property type="molecule type" value="Genomic_DNA"/>
</dbReference>
<keyword evidence="7" id="KW-1185">Reference proteome</keyword>
<dbReference type="Pfam" id="PF13191">
    <property type="entry name" value="AAA_16"/>
    <property type="match status" value="1"/>
</dbReference>
<evidence type="ECO:0000259" key="5">
    <source>
        <dbReference type="PROSITE" id="PS50043"/>
    </source>
</evidence>
<dbReference type="SMART" id="SM00421">
    <property type="entry name" value="HTH_LUXR"/>
    <property type="match status" value="1"/>
</dbReference>
<dbReference type="PRINTS" id="PR00038">
    <property type="entry name" value="HTHLUXR"/>
</dbReference>
<evidence type="ECO:0000256" key="2">
    <source>
        <dbReference type="ARBA" id="ARBA00023125"/>
    </source>
</evidence>
<dbReference type="InterPro" id="IPR016032">
    <property type="entry name" value="Sig_transdc_resp-reg_C-effctor"/>
</dbReference>
<accession>A0ABY6R4Y8</accession>
<dbReference type="SUPFAM" id="SSF46894">
    <property type="entry name" value="C-terminal effector domain of the bipartite response regulators"/>
    <property type="match status" value="1"/>
</dbReference>
<dbReference type="Pfam" id="PF00196">
    <property type="entry name" value="GerE"/>
    <property type="match status" value="1"/>
</dbReference>
<dbReference type="CDD" id="cd06170">
    <property type="entry name" value="LuxR_C_like"/>
    <property type="match status" value="1"/>
</dbReference>
<reference evidence="6" key="1">
    <citation type="submission" date="2021-09" db="EMBL/GenBank/DDBJ databases">
        <title>Complete genome sequence and metabolic characterization of Streptomyces tanashiensis DSM 731 the producer of antibacterial Kalafungin and diverse secondary metabolites.</title>
        <authorList>
            <person name="Abbasi M.N."/>
            <person name="Anwar M.N."/>
            <person name="Alam K."/>
            <person name="Shoaib M."/>
            <person name="Lin Z."/>
            <person name="Hayat M."/>
            <person name="Ali M.I."/>
            <person name="Malik H.M.T."/>
            <person name="Ahmed I."/>
            <person name="Li A."/>
            <person name="Hailong Wang H."/>
            <person name="Zhang Y."/>
        </authorList>
    </citation>
    <scope>NUCLEOTIDE SEQUENCE</scope>
    <source>
        <strain evidence="6">Kala</strain>
    </source>
</reference>
<dbReference type="SUPFAM" id="SSF52540">
    <property type="entry name" value="P-loop containing nucleoside triphosphate hydrolases"/>
    <property type="match status" value="1"/>
</dbReference>
<proteinExistence type="predicted"/>
<dbReference type="InterPro" id="IPR036388">
    <property type="entry name" value="WH-like_DNA-bd_sf"/>
</dbReference>
<evidence type="ECO:0000256" key="4">
    <source>
        <dbReference type="SAM" id="MobiDB-lite"/>
    </source>
</evidence>
<dbReference type="RefSeq" id="WP_267259865.1">
    <property type="nucleotide sequence ID" value="NZ_CP084204.1"/>
</dbReference>
<evidence type="ECO:0000256" key="3">
    <source>
        <dbReference type="ARBA" id="ARBA00023163"/>
    </source>
</evidence>
<evidence type="ECO:0000313" key="6">
    <source>
        <dbReference type="EMBL" id="UZX25115.1"/>
    </source>
</evidence>
<dbReference type="InterPro" id="IPR000792">
    <property type="entry name" value="Tscrpt_reg_LuxR_C"/>
</dbReference>
<dbReference type="PROSITE" id="PS50043">
    <property type="entry name" value="HTH_LUXR_2"/>
    <property type="match status" value="1"/>
</dbReference>
<evidence type="ECO:0000256" key="1">
    <source>
        <dbReference type="ARBA" id="ARBA00023015"/>
    </source>
</evidence>
<organism evidence="6 7">
    <name type="scientific">Streptomyces tanashiensis</name>
    <dbReference type="NCBI Taxonomy" id="67367"/>
    <lineage>
        <taxon>Bacteria</taxon>
        <taxon>Bacillati</taxon>
        <taxon>Actinomycetota</taxon>
        <taxon>Actinomycetes</taxon>
        <taxon>Kitasatosporales</taxon>
        <taxon>Streptomycetaceae</taxon>
        <taxon>Streptomyces</taxon>
    </lineage>
</organism>
<gene>
    <name evidence="6" type="ORF">LDH80_32375</name>
</gene>
<feature type="region of interest" description="Disordered" evidence="4">
    <location>
        <begin position="661"/>
        <end position="681"/>
    </location>
</feature>
<protein>
    <submittedName>
        <fullName evidence="6">LuxR C-terminal-related transcriptional regulator</fullName>
    </submittedName>
</protein>
<dbReference type="PANTHER" id="PTHR44688:SF16">
    <property type="entry name" value="DNA-BINDING TRANSCRIPTIONAL ACTIVATOR DEVR_DOSR"/>
    <property type="match status" value="1"/>
</dbReference>
<dbReference type="Gene3D" id="1.10.10.10">
    <property type="entry name" value="Winged helix-like DNA-binding domain superfamily/Winged helix DNA-binding domain"/>
    <property type="match status" value="1"/>
</dbReference>
<feature type="domain" description="HTH luxR-type" evidence="5">
    <location>
        <begin position="675"/>
        <end position="740"/>
    </location>
</feature>
<keyword evidence="3" id="KW-0804">Transcription</keyword>
<dbReference type="Gene3D" id="3.40.50.300">
    <property type="entry name" value="P-loop containing nucleotide triphosphate hydrolases"/>
    <property type="match status" value="1"/>
</dbReference>